<evidence type="ECO:0000313" key="8">
    <source>
        <dbReference type="EMBL" id="GHD45372.1"/>
    </source>
</evidence>
<evidence type="ECO:0000256" key="3">
    <source>
        <dbReference type="ARBA" id="ARBA00022519"/>
    </source>
</evidence>
<keyword evidence="4" id="KW-0808">Transferase</keyword>
<evidence type="ECO:0000256" key="2">
    <source>
        <dbReference type="ARBA" id="ARBA00022475"/>
    </source>
</evidence>
<keyword evidence="2" id="KW-1003">Cell membrane</keyword>
<reference evidence="8" key="1">
    <citation type="journal article" date="2014" name="Int. J. Syst. Evol. Microbiol.">
        <title>Complete genome sequence of Corynebacterium casei LMG S-19264T (=DSM 44701T), isolated from a smear-ripened cheese.</title>
        <authorList>
            <consortium name="US DOE Joint Genome Institute (JGI-PGF)"/>
            <person name="Walter F."/>
            <person name="Albersmeier A."/>
            <person name="Kalinowski J."/>
            <person name="Ruckert C."/>
        </authorList>
    </citation>
    <scope>NUCLEOTIDE SEQUENCE</scope>
    <source>
        <strain evidence="8">KCTC 42651</strain>
    </source>
</reference>
<dbReference type="GO" id="GO:0005886">
    <property type="term" value="C:plasma membrane"/>
    <property type="evidence" value="ECO:0007669"/>
    <property type="project" value="UniProtKB-SubCell"/>
</dbReference>
<evidence type="ECO:0000313" key="9">
    <source>
        <dbReference type="Proteomes" id="UP000630353"/>
    </source>
</evidence>
<keyword evidence="5 7" id="KW-0472">Membrane</keyword>
<feature type="transmembrane region" description="Helical" evidence="7">
    <location>
        <begin position="20"/>
        <end position="40"/>
    </location>
</feature>
<dbReference type="PIRSF" id="PIRSF026649">
    <property type="entry name" value="MsbB"/>
    <property type="match status" value="1"/>
</dbReference>
<protein>
    <submittedName>
        <fullName evidence="8">Lipid A biosynthesis lauroyl acyltransferase</fullName>
    </submittedName>
</protein>
<dbReference type="PANTHER" id="PTHR30606:SF9">
    <property type="entry name" value="LIPID A BIOSYNTHESIS LAUROYLTRANSFERASE"/>
    <property type="match status" value="1"/>
</dbReference>
<evidence type="ECO:0000256" key="6">
    <source>
        <dbReference type="ARBA" id="ARBA00023315"/>
    </source>
</evidence>
<dbReference type="RefSeq" id="WP_189988164.1">
    <property type="nucleotide sequence ID" value="NZ_BMZS01000003.1"/>
</dbReference>
<dbReference type="CDD" id="cd07984">
    <property type="entry name" value="LPLAT_LABLAT-like"/>
    <property type="match status" value="1"/>
</dbReference>
<dbReference type="GO" id="GO:0016746">
    <property type="term" value="F:acyltransferase activity"/>
    <property type="evidence" value="ECO:0007669"/>
    <property type="project" value="UniProtKB-KW"/>
</dbReference>
<proteinExistence type="predicted"/>
<dbReference type="Proteomes" id="UP000630353">
    <property type="component" value="Unassembled WGS sequence"/>
</dbReference>
<organism evidence="8 9">
    <name type="scientific">Thalassobaculum fulvum</name>
    <dbReference type="NCBI Taxonomy" id="1633335"/>
    <lineage>
        <taxon>Bacteria</taxon>
        <taxon>Pseudomonadati</taxon>
        <taxon>Pseudomonadota</taxon>
        <taxon>Alphaproteobacteria</taxon>
        <taxon>Rhodospirillales</taxon>
        <taxon>Thalassobaculaceae</taxon>
        <taxon>Thalassobaculum</taxon>
    </lineage>
</organism>
<dbReference type="InterPro" id="IPR004960">
    <property type="entry name" value="LipA_acyltrans"/>
</dbReference>
<comment type="caution">
    <text evidence="8">The sequence shown here is derived from an EMBL/GenBank/DDBJ whole genome shotgun (WGS) entry which is preliminary data.</text>
</comment>
<dbReference type="Pfam" id="PF03279">
    <property type="entry name" value="Lip_A_acyltrans"/>
    <property type="match status" value="1"/>
</dbReference>
<evidence type="ECO:0000256" key="1">
    <source>
        <dbReference type="ARBA" id="ARBA00004533"/>
    </source>
</evidence>
<keyword evidence="3" id="KW-0997">Cell inner membrane</keyword>
<keyword evidence="7" id="KW-1133">Transmembrane helix</keyword>
<dbReference type="GO" id="GO:0009247">
    <property type="term" value="P:glycolipid biosynthetic process"/>
    <property type="evidence" value="ECO:0007669"/>
    <property type="project" value="UniProtKB-ARBA"/>
</dbReference>
<keyword evidence="7" id="KW-0812">Transmembrane</keyword>
<dbReference type="PANTHER" id="PTHR30606">
    <property type="entry name" value="LIPID A BIOSYNTHESIS LAUROYL ACYLTRANSFERASE"/>
    <property type="match status" value="1"/>
</dbReference>
<accession>A0A919CNJ0</accession>
<reference evidence="8" key="2">
    <citation type="submission" date="2020-09" db="EMBL/GenBank/DDBJ databases">
        <authorList>
            <person name="Sun Q."/>
            <person name="Kim S."/>
        </authorList>
    </citation>
    <scope>NUCLEOTIDE SEQUENCE</scope>
    <source>
        <strain evidence="8">KCTC 42651</strain>
    </source>
</reference>
<sequence>MSRLLARVVQPLEAAVVLGFYSLFGLLPPAASSAVGGWLLRRVGPLLRAHRVARSNLERAFPDKTAGEIAGILDGMWDNLGRNIGEFPHLRTLLANPDAVEVAGTEVIQALHDAGKSVMFIGAHLANWEIAPAIALRSGFTADYIYRAPNNPWVDRLMARRRVDPEGRLIPKGAEGGRRAMAAIKAGRSLGILIDQKMNEGIEARFFGRPAMTTPAFAQLAMRFGLPVVPIRFERLGGPRFRVTVDPPLEVASTGDRTADVAAMVQAANDHIEAWVRDRPEQWFWVHRRWREKPAVSAPDAAPVSS</sequence>
<dbReference type="AlphaFoldDB" id="A0A919CNJ0"/>
<dbReference type="EMBL" id="BMZS01000003">
    <property type="protein sequence ID" value="GHD45372.1"/>
    <property type="molecule type" value="Genomic_DNA"/>
</dbReference>
<evidence type="ECO:0000256" key="7">
    <source>
        <dbReference type="SAM" id="Phobius"/>
    </source>
</evidence>
<keyword evidence="9" id="KW-1185">Reference proteome</keyword>
<keyword evidence="6 8" id="KW-0012">Acyltransferase</keyword>
<evidence type="ECO:0000256" key="5">
    <source>
        <dbReference type="ARBA" id="ARBA00023136"/>
    </source>
</evidence>
<name>A0A919CNJ0_9PROT</name>
<comment type="subcellular location">
    <subcellularLocation>
        <location evidence="1">Cell inner membrane</location>
    </subcellularLocation>
</comment>
<evidence type="ECO:0000256" key="4">
    <source>
        <dbReference type="ARBA" id="ARBA00022679"/>
    </source>
</evidence>
<gene>
    <name evidence="8" type="ORF">GCM10017083_13220</name>
</gene>